<gene>
    <name evidence="8" type="ORF">VZC37_09565</name>
</gene>
<reference evidence="8 9" key="1">
    <citation type="submission" date="2024-01" db="EMBL/GenBank/DDBJ databases">
        <title>Draft genome sequence of Gordonia sp. LSe1-13.</title>
        <authorList>
            <person name="Suphannarot A."/>
            <person name="Mingma R."/>
        </authorList>
    </citation>
    <scope>NUCLEOTIDE SEQUENCE [LARGE SCALE GENOMIC DNA]</scope>
    <source>
        <strain evidence="8 9">LSe1-13</strain>
    </source>
</reference>
<evidence type="ECO:0000256" key="4">
    <source>
        <dbReference type="ARBA" id="ARBA00022989"/>
    </source>
</evidence>
<keyword evidence="3 7" id="KW-0812">Transmembrane</keyword>
<sequence length="379" mass="41823">MDVSVTVWIVTCVVIAGLFVFDFFAHVRVPHAPSLKESGSWSAVYIGIAILFGLFVWWQWGGTYGGEYFAGYVTEKALSVDNLFVFVIIMSKFAVPKEYQQKVLLLGIVMALIMRAIFIAVGAAAINAYAWIFYLFGAFLIYTAIKLVKESDDPVEHEEQRESRLERFVKKRLRTTEDYDRDKLFTRVNGKRMATPMLMVLIVIGFTDLLFAFDSIPAIYGLTQEPYLVFTANAFALMGLRQLYFLIGGLLDRLVYLSYGLSFILAFIGVKLILHALHENTLPFINGGEHVSVPEVSTPVSLGVIILTLIITTVASLMSSKKPAAKQPATAESAESDDPPSEGQSPSDTGPSSDTRSPSDARSPSDPQTSSETRPPSDT</sequence>
<dbReference type="InterPro" id="IPR005496">
    <property type="entry name" value="Integral_membrane_TerC"/>
</dbReference>
<feature type="region of interest" description="Disordered" evidence="6">
    <location>
        <begin position="323"/>
        <end position="379"/>
    </location>
</feature>
<dbReference type="Proteomes" id="UP001347146">
    <property type="component" value="Unassembled WGS sequence"/>
</dbReference>
<feature type="transmembrane region" description="Helical" evidence="7">
    <location>
        <begin position="6"/>
        <end position="27"/>
    </location>
</feature>
<comment type="caution">
    <text evidence="8">The sequence shown here is derived from an EMBL/GenBank/DDBJ whole genome shotgun (WGS) entry which is preliminary data.</text>
</comment>
<feature type="transmembrane region" description="Helical" evidence="7">
    <location>
        <begin position="103"/>
        <end position="125"/>
    </location>
</feature>
<comment type="subcellular location">
    <subcellularLocation>
        <location evidence="1">Membrane</location>
        <topology evidence="1">Multi-pass membrane protein</topology>
    </subcellularLocation>
</comment>
<dbReference type="RefSeq" id="WP_330432217.1">
    <property type="nucleotide sequence ID" value="NZ_JAZDUF010000002.1"/>
</dbReference>
<feature type="transmembrane region" description="Helical" evidence="7">
    <location>
        <begin position="297"/>
        <end position="318"/>
    </location>
</feature>
<proteinExistence type="inferred from homology"/>
<keyword evidence="9" id="KW-1185">Reference proteome</keyword>
<feature type="transmembrane region" description="Helical" evidence="7">
    <location>
        <begin position="39"/>
        <end position="58"/>
    </location>
</feature>
<comment type="similarity">
    <text evidence="2">Belongs to the TerC family.</text>
</comment>
<dbReference type="PANTHER" id="PTHR30238">
    <property type="entry name" value="MEMBRANE BOUND PREDICTED REDOX MODULATOR"/>
    <property type="match status" value="1"/>
</dbReference>
<feature type="transmembrane region" description="Helical" evidence="7">
    <location>
        <begin position="78"/>
        <end position="96"/>
    </location>
</feature>
<dbReference type="InterPro" id="IPR022369">
    <property type="entry name" value="Integral_membrane_TerC_rswitch"/>
</dbReference>
<feature type="transmembrane region" description="Helical" evidence="7">
    <location>
        <begin position="254"/>
        <end position="277"/>
    </location>
</feature>
<organism evidence="8 9">
    <name type="scientific">Gordonia sesuvii</name>
    <dbReference type="NCBI Taxonomy" id="3116777"/>
    <lineage>
        <taxon>Bacteria</taxon>
        <taxon>Bacillati</taxon>
        <taxon>Actinomycetota</taxon>
        <taxon>Actinomycetes</taxon>
        <taxon>Mycobacteriales</taxon>
        <taxon>Gordoniaceae</taxon>
        <taxon>Gordonia</taxon>
    </lineage>
</organism>
<accession>A0ABU7MDD1</accession>
<evidence type="ECO:0000256" key="7">
    <source>
        <dbReference type="SAM" id="Phobius"/>
    </source>
</evidence>
<feature type="transmembrane region" description="Helical" evidence="7">
    <location>
        <begin position="131"/>
        <end position="148"/>
    </location>
</feature>
<evidence type="ECO:0000256" key="5">
    <source>
        <dbReference type="ARBA" id="ARBA00023136"/>
    </source>
</evidence>
<dbReference type="Pfam" id="PF03741">
    <property type="entry name" value="TerC"/>
    <property type="match status" value="1"/>
</dbReference>
<evidence type="ECO:0000256" key="3">
    <source>
        <dbReference type="ARBA" id="ARBA00022692"/>
    </source>
</evidence>
<feature type="transmembrane region" description="Helical" evidence="7">
    <location>
        <begin position="226"/>
        <end position="247"/>
    </location>
</feature>
<dbReference type="PANTHER" id="PTHR30238:SF0">
    <property type="entry name" value="THYLAKOID MEMBRANE PROTEIN TERC, CHLOROPLASTIC"/>
    <property type="match status" value="1"/>
</dbReference>
<evidence type="ECO:0000256" key="2">
    <source>
        <dbReference type="ARBA" id="ARBA00007511"/>
    </source>
</evidence>
<evidence type="ECO:0000256" key="6">
    <source>
        <dbReference type="SAM" id="MobiDB-lite"/>
    </source>
</evidence>
<protein>
    <submittedName>
        <fullName evidence="8">TerC/Alx family metal homeostasis membrane protein</fullName>
    </submittedName>
</protein>
<keyword evidence="4 7" id="KW-1133">Transmembrane helix</keyword>
<keyword evidence="5 7" id="KW-0472">Membrane</keyword>
<name>A0ABU7MDD1_9ACTN</name>
<feature type="compositionally biased region" description="Polar residues" evidence="6">
    <location>
        <begin position="368"/>
        <end position="379"/>
    </location>
</feature>
<dbReference type="EMBL" id="JAZDUF010000002">
    <property type="protein sequence ID" value="MEE3850581.1"/>
    <property type="molecule type" value="Genomic_DNA"/>
</dbReference>
<evidence type="ECO:0000313" key="9">
    <source>
        <dbReference type="Proteomes" id="UP001347146"/>
    </source>
</evidence>
<dbReference type="NCBIfam" id="TIGR03718">
    <property type="entry name" value="R_switched_Alx"/>
    <property type="match status" value="1"/>
</dbReference>
<feature type="compositionally biased region" description="Low complexity" evidence="6">
    <location>
        <begin position="351"/>
        <end position="367"/>
    </location>
</feature>
<evidence type="ECO:0000256" key="1">
    <source>
        <dbReference type="ARBA" id="ARBA00004141"/>
    </source>
</evidence>
<feature type="transmembrane region" description="Helical" evidence="7">
    <location>
        <begin position="197"/>
        <end position="220"/>
    </location>
</feature>
<evidence type="ECO:0000313" key="8">
    <source>
        <dbReference type="EMBL" id="MEE3850581.1"/>
    </source>
</evidence>